<feature type="domain" description="UspA" evidence="1">
    <location>
        <begin position="4"/>
        <end position="43"/>
    </location>
</feature>
<gene>
    <name evidence="2" type="ORF">S03H2_70549</name>
</gene>
<accession>X1JJ11</accession>
<name>X1JJ11_9ZZZZ</name>
<reference evidence="2" key="1">
    <citation type="journal article" date="2014" name="Front. Microbiol.">
        <title>High frequency of phylogenetically diverse reductive dehalogenase-homologous genes in deep subseafloor sedimentary metagenomes.</title>
        <authorList>
            <person name="Kawai M."/>
            <person name="Futagami T."/>
            <person name="Toyoda A."/>
            <person name="Takaki Y."/>
            <person name="Nishi S."/>
            <person name="Hori S."/>
            <person name="Arai W."/>
            <person name="Tsubouchi T."/>
            <person name="Morono Y."/>
            <person name="Uchiyama I."/>
            <person name="Ito T."/>
            <person name="Fujiyama A."/>
            <person name="Inagaki F."/>
            <person name="Takami H."/>
        </authorList>
    </citation>
    <scope>NUCLEOTIDE SEQUENCE</scope>
    <source>
        <strain evidence="2">Expedition CK06-06</strain>
    </source>
</reference>
<dbReference type="AlphaFoldDB" id="X1JJ11"/>
<sequence length="46" mass="5092">MQPIRRILTATDFGPSSAHALSFAADLAKELDAQLTLMHVVEELWP</sequence>
<evidence type="ECO:0000259" key="1">
    <source>
        <dbReference type="Pfam" id="PF00582"/>
    </source>
</evidence>
<dbReference type="Gene3D" id="3.40.50.620">
    <property type="entry name" value="HUPs"/>
    <property type="match status" value="1"/>
</dbReference>
<dbReference type="SUPFAM" id="SSF52402">
    <property type="entry name" value="Adenine nucleotide alpha hydrolases-like"/>
    <property type="match status" value="1"/>
</dbReference>
<dbReference type="EMBL" id="BARU01046916">
    <property type="protein sequence ID" value="GAH94721.1"/>
    <property type="molecule type" value="Genomic_DNA"/>
</dbReference>
<proteinExistence type="predicted"/>
<protein>
    <recommendedName>
        <fullName evidence="1">UspA domain-containing protein</fullName>
    </recommendedName>
</protein>
<comment type="caution">
    <text evidence="2">The sequence shown here is derived from an EMBL/GenBank/DDBJ whole genome shotgun (WGS) entry which is preliminary data.</text>
</comment>
<dbReference type="InterPro" id="IPR014729">
    <property type="entry name" value="Rossmann-like_a/b/a_fold"/>
</dbReference>
<dbReference type="InterPro" id="IPR006016">
    <property type="entry name" value="UspA"/>
</dbReference>
<dbReference type="CDD" id="cd00293">
    <property type="entry name" value="USP-like"/>
    <property type="match status" value="1"/>
</dbReference>
<dbReference type="Pfam" id="PF00582">
    <property type="entry name" value="Usp"/>
    <property type="match status" value="1"/>
</dbReference>
<feature type="non-terminal residue" evidence="2">
    <location>
        <position position="46"/>
    </location>
</feature>
<evidence type="ECO:0000313" key="2">
    <source>
        <dbReference type="EMBL" id="GAH94721.1"/>
    </source>
</evidence>
<organism evidence="2">
    <name type="scientific">marine sediment metagenome</name>
    <dbReference type="NCBI Taxonomy" id="412755"/>
    <lineage>
        <taxon>unclassified sequences</taxon>
        <taxon>metagenomes</taxon>
        <taxon>ecological metagenomes</taxon>
    </lineage>
</organism>